<evidence type="ECO:0000259" key="2">
    <source>
        <dbReference type="Pfam" id="PF24840"/>
    </source>
</evidence>
<protein>
    <recommendedName>
        <fullName evidence="2">SigF-like NTF2-like domain-containing protein</fullName>
    </recommendedName>
</protein>
<dbReference type="EMBL" id="ML978209">
    <property type="protein sequence ID" value="KAF2028759.1"/>
    <property type="molecule type" value="Genomic_DNA"/>
</dbReference>
<dbReference type="PANTHER" id="PTHR35393:SF1">
    <property type="entry name" value="SNOAL-LIKE DOMAIN-CONTAINING PROTEIN"/>
    <property type="match status" value="1"/>
</dbReference>
<dbReference type="AlphaFoldDB" id="A0A9P4H6X6"/>
<keyword evidence="1" id="KW-0472">Membrane</keyword>
<name>A0A9P4H6X6_9PLEO</name>
<evidence type="ECO:0000313" key="4">
    <source>
        <dbReference type="Proteomes" id="UP000799777"/>
    </source>
</evidence>
<keyword evidence="1" id="KW-0812">Transmembrane</keyword>
<feature type="transmembrane region" description="Helical" evidence="1">
    <location>
        <begin position="144"/>
        <end position="166"/>
    </location>
</feature>
<dbReference type="PANTHER" id="PTHR35393">
    <property type="entry name" value="CHROMOSOME 1, WHOLE GENOME SHOTGUN SEQUENCE"/>
    <property type="match status" value="1"/>
</dbReference>
<comment type="caution">
    <text evidence="3">The sequence shown here is derived from an EMBL/GenBank/DDBJ whole genome shotgun (WGS) entry which is preliminary data.</text>
</comment>
<evidence type="ECO:0000313" key="3">
    <source>
        <dbReference type="EMBL" id="KAF2028759.1"/>
    </source>
</evidence>
<reference evidence="3" key="1">
    <citation type="journal article" date="2020" name="Stud. Mycol.">
        <title>101 Dothideomycetes genomes: a test case for predicting lifestyles and emergence of pathogens.</title>
        <authorList>
            <person name="Haridas S."/>
            <person name="Albert R."/>
            <person name="Binder M."/>
            <person name="Bloem J."/>
            <person name="Labutti K."/>
            <person name="Salamov A."/>
            <person name="Andreopoulos B."/>
            <person name="Baker S."/>
            <person name="Barry K."/>
            <person name="Bills G."/>
            <person name="Bluhm B."/>
            <person name="Cannon C."/>
            <person name="Castanera R."/>
            <person name="Culley D."/>
            <person name="Daum C."/>
            <person name="Ezra D."/>
            <person name="Gonzalez J."/>
            <person name="Henrissat B."/>
            <person name="Kuo A."/>
            <person name="Liang C."/>
            <person name="Lipzen A."/>
            <person name="Lutzoni F."/>
            <person name="Magnuson J."/>
            <person name="Mondo S."/>
            <person name="Nolan M."/>
            <person name="Ohm R."/>
            <person name="Pangilinan J."/>
            <person name="Park H.-J."/>
            <person name="Ramirez L."/>
            <person name="Alfaro M."/>
            <person name="Sun H."/>
            <person name="Tritt A."/>
            <person name="Yoshinaga Y."/>
            <person name="Zwiers L.-H."/>
            <person name="Turgeon B."/>
            <person name="Goodwin S."/>
            <person name="Spatafora J."/>
            <person name="Crous P."/>
            <person name="Grigoriev I."/>
        </authorList>
    </citation>
    <scope>NUCLEOTIDE SEQUENCE</scope>
    <source>
        <strain evidence="3">CBS 110217</strain>
    </source>
</reference>
<dbReference type="InterPro" id="IPR057514">
    <property type="entry name" value="NTF2_SigF"/>
</dbReference>
<dbReference type="Pfam" id="PF24840">
    <property type="entry name" value="NTF2_SigF"/>
    <property type="match status" value="1"/>
</dbReference>
<gene>
    <name evidence="3" type="ORF">EK21DRAFT_113615</name>
</gene>
<feature type="domain" description="SigF-like NTF2-like" evidence="2">
    <location>
        <begin position="1"/>
        <end position="162"/>
    </location>
</feature>
<sequence>MENPVKEIPGIIHLLTQSPPSIQRETVETYFTPNASFTHPFCRTGSWANSRWLIERTYRWYKIMSPRIDIDVESVAFDQRHLILYTTIAQTFRPWPVPFYAAPVRLTTVLHLQYNRADHKYYIRSQEDLYQVDQFVKFLVPGSWVLVLAWQFLATCFCVLGAVLGWPVSVLEEWYGWGGGNDRALEGQRRLAEGRREWKWLDGGSREDEGKVVGYGEGEVKRKRLE</sequence>
<keyword evidence="4" id="KW-1185">Reference proteome</keyword>
<keyword evidence="1" id="KW-1133">Transmembrane helix</keyword>
<dbReference type="OrthoDB" id="2344312at2759"/>
<organism evidence="3 4">
    <name type="scientific">Setomelanomma holmii</name>
    <dbReference type="NCBI Taxonomy" id="210430"/>
    <lineage>
        <taxon>Eukaryota</taxon>
        <taxon>Fungi</taxon>
        <taxon>Dikarya</taxon>
        <taxon>Ascomycota</taxon>
        <taxon>Pezizomycotina</taxon>
        <taxon>Dothideomycetes</taxon>
        <taxon>Pleosporomycetidae</taxon>
        <taxon>Pleosporales</taxon>
        <taxon>Pleosporineae</taxon>
        <taxon>Phaeosphaeriaceae</taxon>
        <taxon>Setomelanomma</taxon>
    </lineage>
</organism>
<proteinExistence type="predicted"/>
<dbReference type="Proteomes" id="UP000799777">
    <property type="component" value="Unassembled WGS sequence"/>
</dbReference>
<accession>A0A9P4H6X6</accession>
<evidence type="ECO:0000256" key="1">
    <source>
        <dbReference type="SAM" id="Phobius"/>
    </source>
</evidence>